<accession>A0A1H0RFZ3</accession>
<organism evidence="1 2">
    <name type="scientific">Desulforhopalus singaporensis</name>
    <dbReference type="NCBI Taxonomy" id="91360"/>
    <lineage>
        <taxon>Bacteria</taxon>
        <taxon>Pseudomonadati</taxon>
        <taxon>Thermodesulfobacteriota</taxon>
        <taxon>Desulfobulbia</taxon>
        <taxon>Desulfobulbales</taxon>
        <taxon>Desulfocapsaceae</taxon>
        <taxon>Desulforhopalus</taxon>
    </lineage>
</organism>
<reference evidence="1 2" key="1">
    <citation type="submission" date="2016-10" db="EMBL/GenBank/DDBJ databases">
        <authorList>
            <person name="de Groot N.N."/>
        </authorList>
    </citation>
    <scope>NUCLEOTIDE SEQUENCE [LARGE SCALE GENOMIC DNA]</scope>
    <source>
        <strain evidence="1 2">DSM 12130</strain>
    </source>
</reference>
<dbReference type="Pfam" id="PF08238">
    <property type="entry name" value="Sel1"/>
    <property type="match status" value="2"/>
</dbReference>
<keyword evidence="2" id="KW-1185">Reference proteome</keyword>
<dbReference type="SMART" id="SM00671">
    <property type="entry name" value="SEL1"/>
    <property type="match status" value="2"/>
</dbReference>
<protein>
    <submittedName>
        <fullName evidence="1">Sel1 repeat-containing protein</fullName>
    </submittedName>
</protein>
<dbReference type="Gene3D" id="1.25.40.10">
    <property type="entry name" value="Tetratricopeptide repeat domain"/>
    <property type="match status" value="1"/>
</dbReference>
<sequence>MQEDAPAQFYLGQMYYLGKGVGQDYNEAAKWFRKAAMKEDDKAQAFLGQMYFVGQGVARDFKEAAKWYREAAKQGNPDAKGTLDLLCRGGIPEACE</sequence>
<gene>
    <name evidence="1" type="ORF">SAMN05660330_02296</name>
</gene>
<dbReference type="SUPFAM" id="SSF81901">
    <property type="entry name" value="HCP-like"/>
    <property type="match status" value="1"/>
</dbReference>
<proteinExistence type="predicted"/>
<dbReference type="InterPro" id="IPR011990">
    <property type="entry name" value="TPR-like_helical_dom_sf"/>
</dbReference>
<dbReference type="RefSeq" id="WP_092222910.1">
    <property type="nucleotide sequence ID" value="NZ_FNJI01000014.1"/>
</dbReference>
<evidence type="ECO:0000313" key="2">
    <source>
        <dbReference type="Proteomes" id="UP000199073"/>
    </source>
</evidence>
<evidence type="ECO:0000313" key="1">
    <source>
        <dbReference type="EMBL" id="SDP27818.1"/>
    </source>
</evidence>
<dbReference type="OrthoDB" id="5397369at2"/>
<dbReference type="STRING" id="91360.SAMN05660330_02296"/>
<name>A0A1H0RFZ3_9BACT</name>
<dbReference type="PANTHER" id="PTHR11102:SF160">
    <property type="entry name" value="ERAD-ASSOCIATED E3 UBIQUITIN-PROTEIN LIGASE COMPONENT HRD3"/>
    <property type="match status" value="1"/>
</dbReference>
<dbReference type="EMBL" id="FNJI01000014">
    <property type="protein sequence ID" value="SDP27818.1"/>
    <property type="molecule type" value="Genomic_DNA"/>
</dbReference>
<dbReference type="AlphaFoldDB" id="A0A1H0RFZ3"/>
<dbReference type="InterPro" id="IPR006597">
    <property type="entry name" value="Sel1-like"/>
</dbReference>
<dbReference type="InterPro" id="IPR050767">
    <property type="entry name" value="Sel1_AlgK"/>
</dbReference>
<dbReference type="Proteomes" id="UP000199073">
    <property type="component" value="Unassembled WGS sequence"/>
</dbReference>
<dbReference type="PANTHER" id="PTHR11102">
    <property type="entry name" value="SEL-1-LIKE PROTEIN"/>
    <property type="match status" value="1"/>
</dbReference>